<dbReference type="PROSITE" id="PS51192">
    <property type="entry name" value="HELICASE_ATP_BIND_1"/>
    <property type="match status" value="1"/>
</dbReference>
<dbReference type="InterPro" id="IPR002464">
    <property type="entry name" value="DNA/RNA_helicase_DEAH_CS"/>
</dbReference>
<evidence type="ECO:0000256" key="7">
    <source>
        <dbReference type="ARBA" id="ARBA00022840"/>
    </source>
</evidence>
<dbReference type="OrthoDB" id="10253254at2759"/>
<comment type="subcellular location">
    <subcellularLocation>
        <location evidence="1">Nucleus</location>
    </subcellularLocation>
</comment>
<dbReference type="Gene3D" id="1.20.120.1080">
    <property type="match status" value="1"/>
</dbReference>
<dbReference type="InterPro" id="IPR011545">
    <property type="entry name" value="DEAD/DEAH_box_helicase_dom"/>
</dbReference>
<comment type="catalytic activity">
    <reaction evidence="11">
        <text>ATP + H2O = ADP + phosphate + H(+)</text>
        <dbReference type="Rhea" id="RHEA:13065"/>
        <dbReference type="ChEBI" id="CHEBI:15377"/>
        <dbReference type="ChEBI" id="CHEBI:15378"/>
        <dbReference type="ChEBI" id="CHEBI:30616"/>
        <dbReference type="ChEBI" id="CHEBI:43474"/>
        <dbReference type="ChEBI" id="CHEBI:456216"/>
        <dbReference type="EC" id="3.6.4.13"/>
    </reaction>
</comment>
<evidence type="ECO:0000256" key="13">
    <source>
        <dbReference type="SAM" id="MobiDB-lite"/>
    </source>
</evidence>
<evidence type="ECO:0000256" key="6">
    <source>
        <dbReference type="ARBA" id="ARBA00022806"/>
    </source>
</evidence>
<evidence type="ECO:0000313" key="16">
    <source>
        <dbReference type="RefSeq" id="XP_033767704.1"/>
    </source>
</evidence>
<evidence type="ECO:0000256" key="1">
    <source>
        <dbReference type="ARBA" id="ARBA00004123"/>
    </source>
</evidence>
<dbReference type="InterPro" id="IPR027417">
    <property type="entry name" value="P-loop_NTPase"/>
</dbReference>
<evidence type="ECO:0000256" key="9">
    <source>
        <dbReference type="ARBA" id="ARBA00023242"/>
    </source>
</evidence>
<dbReference type="InterPro" id="IPR001650">
    <property type="entry name" value="Helicase_C-like"/>
</dbReference>
<dbReference type="GO" id="GO:0005681">
    <property type="term" value="C:spliceosomal complex"/>
    <property type="evidence" value="ECO:0007669"/>
    <property type="project" value="UniProtKB-ARBA"/>
</dbReference>
<keyword evidence="4" id="KW-0547">Nucleotide-binding</keyword>
<dbReference type="GO" id="GO:0034458">
    <property type="term" value="F:3'-5' RNA helicase activity"/>
    <property type="evidence" value="ECO:0007669"/>
    <property type="project" value="TreeGrafter"/>
</dbReference>
<reference evidence="16" key="4">
    <citation type="submission" date="2025-08" db="UniProtKB">
        <authorList>
            <consortium name="RefSeq"/>
        </authorList>
    </citation>
    <scope>IDENTIFICATION</scope>
    <source>
        <strain evidence="16">CBS432</strain>
    </source>
</reference>
<evidence type="ECO:0000256" key="11">
    <source>
        <dbReference type="ARBA" id="ARBA00047984"/>
    </source>
</evidence>
<feature type="domain" description="Helicase ATP-binding" evidence="14">
    <location>
        <begin position="361"/>
        <end position="527"/>
    </location>
</feature>
<dbReference type="FunFam" id="3.40.50.300:FF:001369">
    <property type="entry name" value="Putative pre-mRNA splicing factor"/>
    <property type="match status" value="1"/>
</dbReference>
<evidence type="ECO:0000256" key="2">
    <source>
        <dbReference type="ARBA" id="ARBA00012552"/>
    </source>
</evidence>
<protein>
    <recommendedName>
        <fullName evidence="12">Pre-mRNA-splicing factor ATP-dependent RNA helicase PRP16</fullName>
        <ecNumber evidence="2">3.6.4.13</ecNumber>
    </recommendedName>
</protein>
<dbReference type="GO" id="GO:0016787">
    <property type="term" value="F:hydrolase activity"/>
    <property type="evidence" value="ECO:0007669"/>
    <property type="project" value="UniProtKB-KW"/>
</dbReference>
<dbReference type="Pfam" id="PF00270">
    <property type="entry name" value="DEAD"/>
    <property type="match status" value="1"/>
</dbReference>
<dbReference type="GO" id="GO:0071826">
    <property type="term" value="P:protein-RNA complex organization"/>
    <property type="evidence" value="ECO:0007669"/>
    <property type="project" value="UniProtKB-ARBA"/>
</dbReference>
<feature type="region of interest" description="Disordered" evidence="13">
    <location>
        <begin position="1037"/>
        <end position="1058"/>
    </location>
</feature>
<dbReference type="GO" id="GO:0003723">
    <property type="term" value="F:RNA binding"/>
    <property type="evidence" value="ECO:0007669"/>
    <property type="project" value="TreeGrafter"/>
</dbReference>
<dbReference type="InterPro" id="IPR007502">
    <property type="entry name" value="Helicase-assoc_dom"/>
</dbReference>
<dbReference type="Gene3D" id="3.40.50.300">
    <property type="entry name" value="P-loop containing nucleotide triphosphate hydrolases"/>
    <property type="match status" value="2"/>
</dbReference>
<keyword evidence="6 16" id="KW-0347">Helicase</keyword>
<dbReference type="PANTHER" id="PTHR18934">
    <property type="entry name" value="ATP-DEPENDENT RNA HELICASE"/>
    <property type="match status" value="1"/>
</dbReference>
<feature type="compositionally biased region" description="Basic and acidic residues" evidence="13">
    <location>
        <begin position="149"/>
        <end position="168"/>
    </location>
</feature>
<proteinExistence type="inferred from homology"/>
<evidence type="ECO:0000256" key="8">
    <source>
        <dbReference type="ARBA" id="ARBA00023187"/>
    </source>
</evidence>
<dbReference type="Pfam" id="PF04408">
    <property type="entry name" value="WHD_HA2"/>
    <property type="match status" value="1"/>
</dbReference>
<dbReference type="InterPro" id="IPR048333">
    <property type="entry name" value="HA2_WH"/>
</dbReference>
<keyword evidence="3" id="KW-0507">mRNA processing</keyword>
<dbReference type="SMART" id="SM00847">
    <property type="entry name" value="HA2"/>
    <property type="match status" value="1"/>
</dbReference>
<dbReference type="VEuPathDB" id="FungiDB:SPAR_K02890"/>
<evidence type="ECO:0000256" key="4">
    <source>
        <dbReference type="ARBA" id="ARBA00022741"/>
    </source>
</evidence>
<feature type="compositionally biased region" description="Basic and acidic residues" evidence="13">
    <location>
        <begin position="1037"/>
        <end position="1049"/>
    </location>
</feature>
<organism evidence="16">
    <name type="scientific">Saccharomyces paradoxus</name>
    <name type="common">Yeast</name>
    <name type="synonym">Saccharomyces douglasii</name>
    <dbReference type="NCBI Taxonomy" id="27291"/>
    <lineage>
        <taxon>Eukaryota</taxon>
        <taxon>Fungi</taxon>
        <taxon>Dikarya</taxon>
        <taxon>Ascomycota</taxon>
        <taxon>Saccharomycotina</taxon>
        <taxon>Saccharomycetes</taxon>
        <taxon>Saccharomycetales</taxon>
        <taxon>Saccharomycetaceae</taxon>
        <taxon>Saccharomyces</taxon>
    </lineage>
</organism>
<dbReference type="KEGG" id="spao:SPAR_K02890"/>
<dbReference type="SMART" id="SM00490">
    <property type="entry name" value="HELICc"/>
    <property type="match status" value="1"/>
</dbReference>
<dbReference type="GO" id="GO:0022613">
    <property type="term" value="P:ribonucleoprotein complex biogenesis"/>
    <property type="evidence" value="ECO:0007669"/>
    <property type="project" value="UniProtKB-ARBA"/>
</dbReference>
<feature type="compositionally biased region" description="Basic and acidic residues" evidence="13">
    <location>
        <begin position="325"/>
        <end position="341"/>
    </location>
</feature>
<keyword evidence="5" id="KW-0378">Hydrolase</keyword>
<dbReference type="Pfam" id="PF07717">
    <property type="entry name" value="OB_NTP_bind"/>
    <property type="match status" value="1"/>
</dbReference>
<dbReference type="GeneID" id="54632057"/>
<dbReference type="GO" id="GO:0000398">
    <property type="term" value="P:mRNA splicing, via spliceosome"/>
    <property type="evidence" value="ECO:0007669"/>
    <property type="project" value="UniProtKB-ARBA"/>
</dbReference>
<comment type="similarity">
    <text evidence="10">Belongs to the DEAD box helicase family. DEAH subfamily. PRP16 sub-subfamily.</text>
</comment>
<dbReference type="FunFam" id="3.40.50.300:FF:000007">
    <property type="entry name" value="Pre-mRNA-splicing factor ATP-dependent RNA helicase"/>
    <property type="match status" value="1"/>
</dbReference>
<dbReference type="RefSeq" id="XP_033767704.1">
    <property type="nucleotide sequence ID" value="XM_033911813.1"/>
</dbReference>
<evidence type="ECO:0000259" key="15">
    <source>
        <dbReference type="PROSITE" id="PS51194"/>
    </source>
</evidence>
<dbReference type="SUPFAM" id="SSF52540">
    <property type="entry name" value="P-loop containing nucleoside triphosphate hydrolases"/>
    <property type="match status" value="1"/>
</dbReference>
<feature type="region of interest" description="Disordered" evidence="13">
    <location>
        <begin position="132"/>
        <end position="180"/>
    </location>
</feature>
<dbReference type="SMART" id="SM00487">
    <property type="entry name" value="DEXDc"/>
    <property type="match status" value="1"/>
</dbReference>
<feature type="compositionally biased region" description="Acidic residues" evidence="13">
    <location>
        <begin position="169"/>
        <end position="180"/>
    </location>
</feature>
<keyword evidence="8" id="KW-0508">mRNA splicing</keyword>
<dbReference type="Pfam" id="PF21010">
    <property type="entry name" value="HA2_C"/>
    <property type="match status" value="1"/>
</dbReference>
<reference evidence="16" key="1">
    <citation type="journal article" date="2017" name="Nat. Genet.">
        <title>Contrasting evolutionary genome dynamics between domesticated and wild yeasts.</title>
        <authorList>
            <person name="Yue J.X."/>
            <person name="Li J."/>
            <person name="Aigrain L."/>
            <person name="Hallin J."/>
            <person name="Persson K."/>
            <person name="Oliver K."/>
            <person name="Bergstrom A."/>
            <person name="Coupland P."/>
            <person name="Warringer J."/>
            <person name="Lagomarsino M.C."/>
            <person name="Fischer G."/>
            <person name="Durbin R."/>
            <person name="Liti G."/>
        </authorList>
    </citation>
    <scope>NUCLEOTIDE SEQUENCE</scope>
    <source>
        <strain evidence="16">CBS432</strain>
    </source>
</reference>
<dbReference type="PANTHER" id="PTHR18934:SF91">
    <property type="entry name" value="PRE-MRNA-SPLICING FACTOR ATP-DEPENDENT RNA HELICASE PRP16"/>
    <property type="match status" value="1"/>
</dbReference>
<keyword evidence="9" id="KW-0539">Nucleus</keyword>
<evidence type="ECO:0000256" key="10">
    <source>
        <dbReference type="ARBA" id="ARBA00038040"/>
    </source>
</evidence>
<keyword evidence="7" id="KW-0067">ATP-binding</keyword>
<accession>A0A8B8UVA7</accession>
<feature type="domain" description="Helicase C-terminal" evidence="15">
    <location>
        <begin position="541"/>
        <end position="736"/>
    </location>
</feature>
<dbReference type="PROSITE" id="PS00690">
    <property type="entry name" value="DEAH_ATP_HELICASE"/>
    <property type="match status" value="1"/>
</dbReference>
<reference evidence="16" key="2">
    <citation type="submission" date="2020-01" db="EMBL/GenBank/DDBJ databases">
        <title>Population-level Yeast Reference Genomes.</title>
        <authorList>
            <person name="Yue J.-X."/>
        </authorList>
    </citation>
    <scope>NUCLEOTIDE SEQUENCE</scope>
    <source>
        <strain evidence="16">CBS432</strain>
    </source>
</reference>
<dbReference type="FunFam" id="1.20.120.1080:FF:000018">
    <property type="entry name" value="Pre-mRNA-splicing factor ATP-dependent RNA helicase prp16"/>
    <property type="match status" value="1"/>
</dbReference>
<evidence type="ECO:0000256" key="5">
    <source>
        <dbReference type="ARBA" id="ARBA00022801"/>
    </source>
</evidence>
<reference evidence="16" key="3">
    <citation type="submission" date="2025-07" db="EMBL/GenBank/DDBJ databases">
        <authorList>
            <consortium name="NCBI Genome Project"/>
        </authorList>
    </citation>
    <scope>NUCLEOTIDE SEQUENCE</scope>
    <source>
        <strain evidence="16">CBS432</strain>
    </source>
</reference>
<gene>
    <name evidence="16" type="primary">PRP16</name>
    <name evidence="16" type="ORF">SPAR_K02890</name>
</gene>
<sequence>MGNLGCEERVKDIFSELTSKELTPGLLLTLQRLARKPNTNLKQFIAGCKALTKLRSNNTITFNELRELLKNSPEEDSTGPKKIAPSINKRKKFKIQLDLDDNEDELDSPIQKKPAPTKTLFKRIDKLKAKQLRQYSPIIKDPSPNNEQQRTENGHKEAREQEPSRNELVEEDREWYDNDDDYGNHVPESLSEIPEDVKTPPVIKNIDNDDALRNTVQLYPIPLKQRMEWIPPFLSKFALENKVPTSIIIGSISETSSQTAALAMVNPFRNPDSEFSVNAKRGSKLVALRRINMEHIQQSRDNTTVLNTAMGEVLGLENNNNAKGESSRKISDDEAVHTPSKNEIKRTKEQLPVFRCRSQLLSLIRENQVVVIIGETGSGKTTQLAQYLYEEGYANSKGKSIVVTQPRRVAAMSVAKRVAMEMQVPLGKEVGYSIRFEDVTDSEYTKLKFVTDGILLRETLLDDTLDKYSCVIIDEAHERSLNTDILLGFFKILLARRRDLKLIITSATMNAKKFSTFFGNAPQFTIPGRTFPVQTIYTSNPVQDYVEAAVSQAVKIHLANDCSSGDILIFMTGQEDIETTFDTLQEKFLQVYSKKYGTSNLEEIKDIEILPIYSALPADLQFKIFQDLHGTKRKIIIATNIAETSLTIKGIRYVIDCGYSKLKVYNPKIGLDSLIITPISKANADQRSGRAGRTGPGTAYRLYTEDTFKEDMYLQTIPEIQRTNLSNTLLLLKSLDVTDELSRFPFIDKPPLQTFLSSLYELWFIGAIDTKGQLTPLGLQMAKFPLQPSLSKILLIAVQNGCSDEMLTIVSMLSVPQVFYRPKERQREADIARNKFFIAKSDHLTLLNVFVQWRANNFSSHWCNKHFVQYKSLVRAKDIRDQLLTILKSQKIPVISSGKDWDIIKKCICSGFAHQAAKIKGLRNYVHLKTGVSVQLHPTSALHGLGDLPPYVVYHELLMTSKEYICCVTSVDPFWLMEYGGLLYEIKRVKNDEESGTTGLFGEHYEHAVDKVEDEIDINIKRYKNMRDNVVQKLKMADDSNKGENEQRFQKQNTLNSKENLIKPFKRRKPFF</sequence>
<dbReference type="GO" id="GO:0005524">
    <property type="term" value="F:ATP binding"/>
    <property type="evidence" value="ECO:0007669"/>
    <property type="project" value="UniProtKB-KW"/>
</dbReference>
<name>A0A8B8UVA7_SACPA</name>
<dbReference type="CDD" id="cd18791">
    <property type="entry name" value="SF2_C_RHA"/>
    <property type="match status" value="1"/>
</dbReference>
<evidence type="ECO:0000259" key="14">
    <source>
        <dbReference type="PROSITE" id="PS51192"/>
    </source>
</evidence>
<dbReference type="AlphaFoldDB" id="A0A8B8UVA7"/>
<dbReference type="PROSITE" id="PS51194">
    <property type="entry name" value="HELICASE_CTER"/>
    <property type="match status" value="1"/>
</dbReference>
<dbReference type="Pfam" id="PF00271">
    <property type="entry name" value="Helicase_C"/>
    <property type="match status" value="1"/>
</dbReference>
<dbReference type="InterPro" id="IPR014001">
    <property type="entry name" value="Helicase_ATP-bd"/>
</dbReference>
<evidence type="ECO:0000256" key="12">
    <source>
        <dbReference type="ARBA" id="ARBA00070009"/>
    </source>
</evidence>
<dbReference type="EC" id="3.6.4.13" evidence="2"/>
<dbReference type="InterPro" id="IPR011709">
    <property type="entry name" value="DEAD-box_helicase_OB_fold"/>
</dbReference>
<evidence type="ECO:0000256" key="3">
    <source>
        <dbReference type="ARBA" id="ARBA00022664"/>
    </source>
</evidence>
<feature type="region of interest" description="Disordered" evidence="13">
    <location>
        <begin position="318"/>
        <end position="341"/>
    </location>
</feature>